<sequence length="318" mass="37368">MMIDNYYIMQEIVTTELREHLKGERLKIALEVNTLIRRKMSDILVKHGFLEIPPVIFSSVTDPLNHPVYDPTFEYEGSRYSLTKSMIFHKQMIVQEIPKIYTFSPNVRLETADKAKSGRHLLEFTQLDLEMLNASREDAMKLGEELIKGAIEEVVKKLPDKLAILNRKLRVPETPFKTYRYTEAKEKYGDDFEQKLSELEVDPFWIIDIPLKEREFYDREKDDEKGILRDMDLMYPEGFNEAISGGEREYEIERIKERVLAKGQTFEQFKWFLDYAEEGLQLSSGFGIGIERLVRYICGFKRIEDVHPFPKTPGKFSI</sequence>
<keyword evidence="9" id="KW-1185">Reference proteome</keyword>
<dbReference type="InterPro" id="IPR006195">
    <property type="entry name" value="aa-tRNA-synth_II"/>
</dbReference>
<reference evidence="7 10" key="1">
    <citation type="submission" date="2016-04" db="EMBL/GenBank/DDBJ databases">
        <authorList>
            <person name="Evans L.H."/>
            <person name="Alamgir A."/>
            <person name="Owens N."/>
            <person name="Weber N.D."/>
            <person name="Virtaneva K."/>
            <person name="Barbian K."/>
            <person name="Babar A."/>
            <person name="Rosenke K."/>
        </authorList>
    </citation>
    <scope>NUCLEOTIDE SEQUENCE [LARGE SCALE GENOMIC DNA]</scope>
    <source>
        <strain evidence="7">S5</strain>
        <strain evidence="10">S5(T) (JCM 30642 \VKM B-2941)</strain>
    </source>
</reference>
<dbReference type="PROSITE" id="PS50862">
    <property type="entry name" value="AA_TRNA_LIGASE_II"/>
    <property type="match status" value="1"/>
</dbReference>
<accession>A0A1N5VKA4</accession>
<reference evidence="9" key="2">
    <citation type="submission" date="2016-06" db="EMBL/GenBank/DDBJ databases">
        <authorList>
            <person name="Toshchakov V.S."/>
        </authorList>
    </citation>
    <scope>NUCLEOTIDE SEQUENCE [LARGE SCALE GENOMIC DNA]</scope>
    <source>
        <strain>PM4 (JCM 30641</strain>
        <strain evidence="9">\VKM B-2940)</strain>
    </source>
</reference>
<evidence type="ECO:0000256" key="3">
    <source>
        <dbReference type="ARBA" id="ARBA00022840"/>
    </source>
</evidence>
<dbReference type="PANTHER" id="PTHR22594:SF48">
    <property type="entry name" value="ASPARAGINYL-TRNA SYNTHETASE-RELATED PROTEIN (N-TRUNCATION)"/>
    <property type="match status" value="1"/>
</dbReference>
<evidence type="ECO:0000256" key="4">
    <source>
        <dbReference type="ARBA" id="ARBA00022917"/>
    </source>
</evidence>
<keyword evidence="2" id="KW-0547">Nucleotide-binding</keyword>
<evidence type="ECO:0000256" key="1">
    <source>
        <dbReference type="ARBA" id="ARBA00022598"/>
    </source>
</evidence>
<dbReference type="AlphaFoldDB" id="A0A1N5VKA4"/>
<dbReference type="GO" id="GO:0006421">
    <property type="term" value="P:asparaginyl-tRNA aminoacylation"/>
    <property type="evidence" value="ECO:0007669"/>
    <property type="project" value="TreeGrafter"/>
</dbReference>
<dbReference type="STRING" id="1673428.CPM_1404"/>
<dbReference type="GO" id="GO:0004816">
    <property type="term" value="F:asparagine-tRNA ligase activity"/>
    <property type="evidence" value="ECO:0007669"/>
    <property type="project" value="TreeGrafter"/>
</dbReference>
<dbReference type="SUPFAM" id="SSF55681">
    <property type="entry name" value="Class II aaRS and biotin synthetases"/>
    <property type="match status" value="1"/>
</dbReference>
<dbReference type="Gene3D" id="3.30.930.10">
    <property type="entry name" value="Bira Bifunctional Protein, Domain 2"/>
    <property type="match status" value="1"/>
</dbReference>
<dbReference type="PANTHER" id="PTHR22594">
    <property type="entry name" value="ASPARTYL/LYSYL-TRNA SYNTHETASE"/>
    <property type="match status" value="1"/>
</dbReference>
<evidence type="ECO:0000256" key="2">
    <source>
        <dbReference type="ARBA" id="ARBA00022741"/>
    </source>
</evidence>
<name>A0A1N5VKA4_9ARCH</name>
<keyword evidence="4" id="KW-0648">Protein biosynthesis</keyword>
<keyword evidence="1" id="KW-0436">Ligase</keyword>
<evidence type="ECO:0000259" key="6">
    <source>
        <dbReference type="PROSITE" id="PS50862"/>
    </source>
</evidence>
<protein>
    <submittedName>
        <fullName evidence="7">Asparagine synthetase A</fullName>
    </submittedName>
</protein>
<dbReference type="Pfam" id="PF00152">
    <property type="entry name" value="tRNA-synt_2"/>
    <property type="match status" value="1"/>
</dbReference>
<dbReference type="GO" id="GO:0005524">
    <property type="term" value="F:ATP binding"/>
    <property type="evidence" value="ECO:0007669"/>
    <property type="project" value="UniProtKB-KW"/>
</dbReference>
<dbReference type="InterPro" id="IPR004364">
    <property type="entry name" value="Aa-tRNA-synt_II"/>
</dbReference>
<evidence type="ECO:0000256" key="5">
    <source>
        <dbReference type="ARBA" id="ARBA00023146"/>
    </source>
</evidence>
<organism evidence="7 10">
    <name type="scientific">Cuniculiplasma divulgatum</name>
    <dbReference type="NCBI Taxonomy" id="1673428"/>
    <lineage>
        <taxon>Archaea</taxon>
        <taxon>Methanobacteriati</taxon>
        <taxon>Thermoplasmatota</taxon>
        <taxon>Thermoplasmata</taxon>
        <taxon>Thermoplasmatales</taxon>
        <taxon>Cuniculiplasmataceae</taxon>
        <taxon>Cuniculiplasma</taxon>
    </lineage>
</organism>
<dbReference type="EMBL" id="LT719092">
    <property type="protein sequence ID" value="SJK85202.1"/>
    <property type="molecule type" value="Genomic_DNA"/>
</dbReference>
<dbReference type="EMBL" id="LT671858">
    <property type="protein sequence ID" value="SIM73178.1"/>
    <property type="molecule type" value="Genomic_DNA"/>
</dbReference>
<evidence type="ECO:0000313" key="9">
    <source>
        <dbReference type="Proteomes" id="UP000187822"/>
    </source>
</evidence>
<proteinExistence type="predicted"/>
<dbReference type="KEGG" id="cdiv:CPM_1404"/>
<keyword evidence="3" id="KW-0067">ATP-binding</keyword>
<evidence type="ECO:0000313" key="10">
    <source>
        <dbReference type="Proteomes" id="UP000195607"/>
    </source>
</evidence>
<dbReference type="NCBIfam" id="NF005054">
    <property type="entry name" value="PRK06462.1-4"/>
    <property type="match status" value="1"/>
</dbReference>
<dbReference type="Proteomes" id="UP000195607">
    <property type="component" value="Chromosome I"/>
</dbReference>
<dbReference type="InterPro" id="IPR045864">
    <property type="entry name" value="aa-tRNA-synth_II/BPL/LPL"/>
</dbReference>
<evidence type="ECO:0000313" key="8">
    <source>
        <dbReference type="EMBL" id="SJK85202.1"/>
    </source>
</evidence>
<feature type="domain" description="Aminoacyl-transfer RNA synthetases class-II family profile" evidence="6">
    <location>
        <begin position="99"/>
        <end position="308"/>
    </location>
</feature>
<evidence type="ECO:0000313" key="7">
    <source>
        <dbReference type="EMBL" id="SIM73178.1"/>
    </source>
</evidence>
<dbReference type="Proteomes" id="UP000187822">
    <property type="component" value="Chromosome I"/>
</dbReference>
<keyword evidence="5" id="KW-0030">Aminoacyl-tRNA synthetase</keyword>
<reference evidence="8" key="3">
    <citation type="submission" date="2016-06" db="EMBL/GenBank/DDBJ databases">
        <authorList>
            <person name="Olsen C.W."/>
            <person name="Carey S."/>
            <person name="Hinshaw L."/>
            <person name="Karasin A.I."/>
        </authorList>
    </citation>
    <scope>NUCLEOTIDE SEQUENCE [LARGE SCALE GENOMIC DNA]</scope>
    <source>
        <strain evidence="8">PM4</strain>
    </source>
</reference>
<gene>
    <name evidence="8" type="ORF">CPM_1404</name>
    <name evidence="7" type="ORF">CSP5_1405</name>
</gene>